<comment type="caution">
    <text evidence="1">The sequence shown here is derived from an EMBL/GenBank/DDBJ whole genome shotgun (WGS) entry which is preliminary data.</text>
</comment>
<dbReference type="NCBIfam" id="TIGR02215">
    <property type="entry name" value="phage_chp_gp8"/>
    <property type="match status" value="1"/>
</dbReference>
<dbReference type="RefSeq" id="WP_305964947.1">
    <property type="nucleotide sequence ID" value="NZ_JAVAMQ010000037.1"/>
</dbReference>
<evidence type="ECO:0000313" key="2">
    <source>
        <dbReference type="Proteomes" id="UP001224997"/>
    </source>
</evidence>
<sequence>MNTNRTPISTASPFDLDSVKAHARVDGDFEDWTIAQMADAAAREIEAHCGLALLAQAITVTLSSWCCRIPLPIGPFWTAGLTDHPITLELIDEAGNVTPHPAGWRIEGGRYPVISLTSTGQGQHLRITYPAGFGMEASSIPADLALAICDQAAAFYDQRGAEDARQGLSVAASRIAARHRRVAV</sequence>
<accession>A0ABT9JH51</accession>
<dbReference type="EMBL" id="JAVAMQ010000037">
    <property type="protein sequence ID" value="MDP5309142.1"/>
    <property type="molecule type" value="Genomic_DNA"/>
</dbReference>
<proteinExistence type="predicted"/>
<dbReference type="CDD" id="cd08054">
    <property type="entry name" value="gp6"/>
    <property type="match status" value="1"/>
</dbReference>
<gene>
    <name evidence="1" type="ORF">Q5Y72_18880</name>
</gene>
<dbReference type="Proteomes" id="UP001224997">
    <property type="component" value="Unassembled WGS sequence"/>
</dbReference>
<evidence type="ECO:0000313" key="1">
    <source>
        <dbReference type="EMBL" id="MDP5309142.1"/>
    </source>
</evidence>
<dbReference type="InterPro" id="IPR011738">
    <property type="entry name" value="Phage_CHP"/>
</dbReference>
<name>A0ABT9JH51_9RHOB</name>
<reference evidence="1 2" key="1">
    <citation type="submission" date="2023-08" db="EMBL/GenBank/DDBJ databases">
        <authorList>
            <person name="Park J.-S."/>
        </authorList>
    </citation>
    <scope>NUCLEOTIDE SEQUENCE [LARGE SCALE GENOMIC DNA]</scope>
    <source>
        <strain evidence="1 2">2205BS29-5</strain>
    </source>
</reference>
<dbReference type="Gene3D" id="1.10.3230.30">
    <property type="entry name" value="Phage gp6-like head-tail connector protein"/>
    <property type="match status" value="1"/>
</dbReference>
<evidence type="ECO:0008006" key="3">
    <source>
        <dbReference type="Google" id="ProtNLM"/>
    </source>
</evidence>
<organism evidence="1 2">
    <name type="scientific">Paracoccus spongiarum</name>
    <dbReference type="NCBI Taxonomy" id="3064387"/>
    <lineage>
        <taxon>Bacteria</taxon>
        <taxon>Pseudomonadati</taxon>
        <taxon>Pseudomonadota</taxon>
        <taxon>Alphaproteobacteria</taxon>
        <taxon>Rhodobacterales</taxon>
        <taxon>Paracoccaceae</taxon>
        <taxon>Paracoccus</taxon>
    </lineage>
</organism>
<protein>
    <recommendedName>
        <fullName evidence="3">Phage gp6-like head-tail connector protein</fullName>
    </recommendedName>
</protein>
<keyword evidence="2" id="KW-1185">Reference proteome</keyword>